<dbReference type="EMBL" id="JBHSQI010000009">
    <property type="protein sequence ID" value="MFC6154867.1"/>
    <property type="molecule type" value="Genomic_DNA"/>
</dbReference>
<dbReference type="Proteomes" id="UP001596098">
    <property type="component" value="Unassembled WGS sequence"/>
</dbReference>
<dbReference type="EC" id="1.-.-.-" evidence="2"/>
<dbReference type="GO" id="GO:0016491">
    <property type="term" value="F:oxidoreductase activity"/>
    <property type="evidence" value="ECO:0007669"/>
    <property type="project" value="UniProtKB-KW"/>
</dbReference>
<evidence type="ECO:0000259" key="1">
    <source>
        <dbReference type="Pfam" id="PF09995"/>
    </source>
</evidence>
<keyword evidence="2" id="KW-0560">Oxidoreductase</keyword>
<protein>
    <submittedName>
        <fullName evidence="2">Oxygenase MpaB family protein</fullName>
        <ecNumber evidence="2">1.-.-.-</ecNumber>
    </submittedName>
</protein>
<dbReference type="InterPro" id="IPR018713">
    <property type="entry name" value="MPAB/Lcp_cat_dom"/>
</dbReference>
<dbReference type="PANTHER" id="PTHR36124:SF1">
    <property type="entry name" value="ER-BOUND OXYGENASE MPAB_MPAB'_RUBBER OXYGENASE CATALYTIC DOMAIN-CONTAINING PROTEIN"/>
    <property type="match status" value="1"/>
</dbReference>
<comment type="caution">
    <text evidence="2">The sequence shown here is derived from an EMBL/GenBank/DDBJ whole genome shotgun (WGS) entry which is preliminary data.</text>
</comment>
<organism evidence="2 3">
    <name type="scientific">Nocardioides yefusunii</name>
    <dbReference type="NCBI Taxonomy" id="2500546"/>
    <lineage>
        <taxon>Bacteria</taxon>
        <taxon>Bacillati</taxon>
        <taxon>Actinomycetota</taxon>
        <taxon>Actinomycetes</taxon>
        <taxon>Propionibacteriales</taxon>
        <taxon>Nocardioidaceae</taxon>
        <taxon>Nocardioides</taxon>
    </lineage>
</organism>
<evidence type="ECO:0000313" key="3">
    <source>
        <dbReference type="Proteomes" id="UP001596098"/>
    </source>
</evidence>
<proteinExistence type="predicted"/>
<keyword evidence="3" id="KW-1185">Reference proteome</keyword>
<name>A0ABW1QZ52_9ACTN</name>
<dbReference type="InterPro" id="IPR046366">
    <property type="entry name" value="MPAB"/>
</dbReference>
<gene>
    <name evidence="2" type="ORF">ACFPWU_14465</name>
</gene>
<reference evidence="3" key="1">
    <citation type="journal article" date="2019" name="Int. J. Syst. Evol. Microbiol.">
        <title>The Global Catalogue of Microorganisms (GCM) 10K type strain sequencing project: providing services to taxonomists for standard genome sequencing and annotation.</title>
        <authorList>
            <consortium name="The Broad Institute Genomics Platform"/>
            <consortium name="The Broad Institute Genome Sequencing Center for Infectious Disease"/>
            <person name="Wu L."/>
            <person name="Ma J."/>
        </authorList>
    </citation>
    <scope>NUCLEOTIDE SEQUENCE [LARGE SCALE GENOMIC DNA]</scope>
    <source>
        <strain evidence="3">DFY28</strain>
    </source>
</reference>
<sequence>MGRRTGSDRRTTRGRLPGDHWARYVRTLDPDTDHVEIQRKIAMHEFPWDMTQALSFALFRTYAVPGIGRLLHETGQFTGDTQKRYDDTTLLLEPPVRYGFSDPTARAAIRRINQMHHAHDIPDHEMRYVLSTFVVVPKRWLDVYGKRPLTAREVRASVNYYRELGRHMGIREIPENYAGFARLMDEYEAQHFAHDAGGRAVADATLDLLTTFYPRPLRGAVRLFSLALMDDPLLEAFGYSKPPRAVVAISRGALRARGRLLRHFPARKEPFSVEQSPNVKGYPQGYRVEELGTFGAASGLPGVPGCPVAHDVRPASPAA</sequence>
<evidence type="ECO:0000313" key="2">
    <source>
        <dbReference type="EMBL" id="MFC6154867.1"/>
    </source>
</evidence>
<dbReference type="Pfam" id="PF09995">
    <property type="entry name" value="MPAB_Lcp_cat"/>
    <property type="match status" value="1"/>
</dbReference>
<accession>A0ABW1QZ52</accession>
<dbReference type="RefSeq" id="WP_128222033.1">
    <property type="nucleotide sequence ID" value="NZ_CP034929.1"/>
</dbReference>
<feature type="domain" description="ER-bound oxygenase mpaB/mpaB'/Rubber oxygenase catalytic" evidence="1">
    <location>
        <begin position="62"/>
        <end position="254"/>
    </location>
</feature>
<dbReference type="PANTHER" id="PTHR36124">
    <property type="match status" value="1"/>
</dbReference>